<dbReference type="InterPro" id="IPR003439">
    <property type="entry name" value="ABC_transporter-like_ATP-bd"/>
</dbReference>
<keyword evidence="2" id="KW-0547">Nucleotide-binding</keyword>
<dbReference type="Pfam" id="PF00005">
    <property type="entry name" value="ABC_tran"/>
    <property type="match status" value="1"/>
</dbReference>
<dbReference type="GO" id="GO:0005524">
    <property type="term" value="F:ATP binding"/>
    <property type="evidence" value="ECO:0007669"/>
    <property type="project" value="UniProtKB-KW"/>
</dbReference>
<keyword evidence="1" id="KW-0813">Transport</keyword>
<organism evidence="5">
    <name type="scientific">marine sediment metagenome</name>
    <dbReference type="NCBI Taxonomy" id="412755"/>
    <lineage>
        <taxon>unclassified sequences</taxon>
        <taxon>metagenomes</taxon>
        <taxon>ecological metagenomes</taxon>
    </lineage>
</organism>
<dbReference type="AlphaFoldDB" id="X1LGF1"/>
<dbReference type="SUPFAM" id="SSF52540">
    <property type="entry name" value="P-loop containing nucleoside triphosphate hydrolases"/>
    <property type="match status" value="1"/>
</dbReference>
<dbReference type="EMBL" id="BARV01022088">
    <property type="protein sequence ID" value="GAI18392.1"/>
    <property type="molecule type" value="Genomic_DNA"/>
</dbReference>
<evidence type="ECO:0000313" key="5">
    <source>
        <dbReference type="EMBL" id="GAI18392.1"/>
    </source>
</evidence>
<dbReference type="GO" id="GO:0005886">
    <property type="term" value="C:plasma membrane"/>
    <property type="evidence" value="ECO:0007669"/>
    <property type="project" value="TreeGrafter"/>
</dbReference>
<dbReference type="InterPro" id="IPR051120">
    <property type="entry name" value="ABC_AA/LPS_Transport"/>
</dbReference>
<feature type="domain" description="ABC transporter" evidence="4">
    <location>
        <begin position="22"/>
        <end position="97"/>
    </location>
</feature>
<dbReference type="InterPro" id="IPR027417">
    <property type="entry name" value="P-loop_NTPase"/>
</dbReference>
<comment type="caution">
    <text evidence="5">The sequence shown here is derived from an EMBL/GenBank/DDBJ whole genome shotgun (WGS) entry which is preliminary data.</text>
</comment>
<protein>
    <recommendedName>
        <fullName evidence="4">ABC transporter domain-containing protein</fullName>
    </recommendedName>
</protein>
<evidence type="ECO:0000256" key="1">
    <source>
        <dbReference type="ARBA" id="ARBA00022448"/>
    </source>
</evidence>
<feature type="non-terminal residue" evidence="5">
    <location>
        <position position="97"/>
    </location>
</feature>
<dbReference type="Gene3D" id="3.40.50.300">
    <property type="entry name" value="P-loop containing nucleotide triphosphate hydrolases"/>
    <property type="match status" value="1"/>
</dbReference>
<evidence type="ECO:0000259" key="4">
    <source>
        <dbReference type="Pfam" id="PF00005"/>
    </source>
</evidence>
<accession>X1LGF1</accession>
<evidence type="ECO:0000256" key="3">
    <source>
        <dbReference type="ARBA" id="ARBA00022840"/>
    </source>
</evidence>
<reference evidence="5" key="1">
    <citation type="journal article" date="2014" name="Front. Microbiol.">
        <title>High frequency of phylogenetically diverse reductive dehalogenase-homologous genes in deep subseafloor sedimentary metagenomes.</title>
        <authorList>
            <person name="Kawai M."/>
            <person name="Futagami T."/>
            <person name="Toyoda A."/>
            <person name="Takaki Y."/>
            <person name="Nishi S."/>
            <person name="Hori S."/>
            <person name="Arai W."/>
            <person name="Tsubouchi T."/>
            <person name="Morono Y."/>
            <person name="Uchiyama I."/>
            <person name="Ito T."/>
            <person name="Fujiyama A."/>
            <person name="Inagaki F."/>
            <person name="Takami H."/>
        </authorList>
    </citation>
    <scope>NUCLEOTIDE SEQUENCE</scope>
    <source>
        <strain evidence="5">Expedition CK06-06</strain>
    </source>
</reference>
<dbReference type="GO" id="GO:0016887">
    <property type="term" value="F:ATP hydrolysis activity"/>
    <property type="evidence" value="ECO:0007669"/>
    <property type="project" value="InterPro"/>
</dbReference>
<proteinExistence type="predicted"/>
<evidence type="ECO:0000256" key="2">
    <source>
        <dbReference type="ARBA" id="ARBA00022741"/>
    </source>
</evidence>
<dbReference type="PANTHER" id="PTHR45772:SF9">
    <property type="entry name" value="CONSERVED COMPONENT OF ABC TRANSPORTER FOR NATURAL AMINO ACIDS"/>
    <property type="match status" value="1"/>
</dbReference>
<name>X1LGF1_9ZZZZ</name>
<dbReference type="PANTHER" id="PTHR45772">
    <property type="entry name" value="CONSERVED COMPONENT OF ABC TRANSPORTER FOR NATURAL AMINO ACIDS-RELATED"/>
    <property type="match status" value="1"/>
</dbReference>
<gene>
    <name evidence="5" type="ORF">S06H3_36458</name>
</gene>
<sequence>MHSNILTLSEISFSYNGVKAVSNLSMNVKKGSITSLIGPNGAGKTTTFKLICGEIHPQEGNIIYKGEKINKFFPHQIAAMGIAWTFQNIRLFPSLTV</sequence>
<keyword evidence="3" id="KW-0067">ATP-binding</keyword>